<accession>A0A811PH53</accession>
<evidence type="ECO:0000256" key="2">
    <source>
        <dbReference type="SAM" id="MobiDB-lite"/>
    </source>
</evidence>
<dbReference type="PANTHER" id="PTHR33566:SF6">
    <property type="entry name" value="PROTEIN DEFECTIVE IN MERISTEM SILENCING 3"/>
    <property type="match status" value="1"/>
</dbReference>
<dbReference type="EMBL" id="CAJGYO010000006">
    <property type="protein sequence ID" value="CAD6240712.1"/>
    <property type="molecule type" value="Genomic_DNA"/>
</dbReference>
<reference evidence="3" key="1">
    <citation type="submission" date="2020-10" db="EMBL/GenBank/DDBJ databases">
        <authorList>
            <person name="Han B."/>
            <person name="Lu T."/>
            <person name="Zhao Q."/>
            <person name="Huang X."/>
            <person name="Zhao Y."/>
        </authorList>
    </citation>
    <scope>NUCLEOTIDE SEQUENCE</scope>
</reference>
<feature type="compositionally biased region" description="Polar residues" evidence="2">
    <location>
        <begin position="373"/>
        <end position="390"/>
    </location>
</feature>
<evidence type="ECO:0000313" key="4">
    <source>
        <dbReference type="Proteomes" id="UP000604825"/>
    </source>
</evidence>
<dbReference type="Proteomes" id="UP000604825">
    <property type="component" value="Unassembled WGS sequence"/>
</dbReference>
<feature type="region of interest" description="Disordered" evidence="2">
    <location>
        <begin position="373"/>
        <end position="403"/>
    </location>
</feature>
<dbReference type="OrthoDB" id="10036779at2759"/>
<evidence type="ECO:0008006" key="5">
    <source>
        <dbReference type="Google" id="ProtNLM"/>
    </source>
</evidence>
<sequence length="403" mass="45200">MAAPSQIVQFNCKEMEDKLKRLALKVSHHEDNIRFLKSQLNAVEEACIDLGIKLGNYHSSMAAVANNDTSAQEAEQRTIRSILNQDKTAAGIICQLKVRHHELASKMPLMKDILGFVATLGKVNNDNLSRLLTEYLGMDNMLALVCKTYDGVKGLEKYDKDGIIDKTSGVHGLGRSVGKFLDGRFTVFCLENLRPFSGDVNIDDPQRKLILHRPRLPGGESPPGFLDFAVNMIHLDRAHLSCLTASGHGLRETLFYTLFSHLQVYKTRADIQSALPLIKDGAVSLDGGMLRPNGSFCLGDSKNLEVKFPVNIEVSSLPENIAEMEEQVKLKNWEKERVLEDMKREEDLLKQVKELYRKQKQELMDYLSHPAVTQTSRDLPTTHSPATPGSNPFGAKPSRKRWY</sequence>
<keyword evidence="4" id="KW-1185">Reference proteome</keyword>
<evidence type="ECO:0000313" key="3">
    <source>
        <dbReference type="EMBL" id="CAD6240712.1"/>
    </source>
</evidence>
<comment type="caution">
    <text evidence="3">The sequence shown here is derived from an EMBL/GenBank/DDBJ whole genome shotgun (WGS) entry which is preliminary data.</text>
</comment>
<feature type="coiled-coil region" evidence="1">
    <location>
        <begin position="321"/>
        <end position="362"/>
    </location>
</feature>
<gene>
    <name evidence="3" type="ORF">NCGR_LOCUS27230</name>
</gene>
<evidence type="ECO:0000256" key="1">
    <source>
        <dbReference type="SAM" id="Coils"/>
    </source>
</evidence>
<dbReference type="AlphaFoldDB" id="A0A811PH53"/>
<keyword evidence="1" id="KW-0175">Coiled coil</keyword>
<feature type="coiled-coil region" evidence="1">
    <location>
        <begin position="12"/>
        <end position="46"/>
    </location>
</feature>
<dbReference type="PANTHER" id="PTHR33566">
    <property type="entry name" value="EN/SPM-LIKE TRANSPOSON-RELATED"/>
    <property type="match status" value="1"/>
</dbReference>
<name>A0A811PH53_9POAL</name>
<organism evidence="3 4">
    <name type="scientific">Miscanthus lutarioriparius</name>
    <dbReference type="NCBI Taxonomy" id="422564"/>
    <lineage>
        <taxon>Eukaryota</taxon>
        <taxon>Viridiplantae</taxon>
        <taxon>Streptophyta</taxon>
        <taxon>Embryophyta</taxon>
        <taxon>Tracheophyta</taxon>
        <taxon>Spermatophyta</taxon>
        <taxon>Magnoliopsida</taxon>
        <taxon>Liliopsida</taxon>
        <taxon>Poales</taxon>
        <taxon>Poaceae</taxon>
        <taxon>PACMAD clade</taxon>
        <taxon>Panicoideae</taxon>
        <taxon>Andropogonodae</taxon>
        <taxon>Andropogoneae</taxon>
        <taxon>Saccharinae</taxon>
        <taxon>Miscanthus</taxon>
    </lineage>
</organism>
<protein>
    <recommendedName>
        <fullName evidence="5">Protein DEFECTIVE IN MERISTEM SILENCING 3</fullName>
    </recommendedName>
</protein>
<proteinExistence type="predicted"/>